<dbReference type="InterPro" id="IPR029063">
    <property type="entry name" value="SAM-dependent_MTases_sf"/>
</dbReference>
<organism evidence="2 3">
    <name type="scientific">Dictyobacter arantiisoli</name>
    <dbReference type="NCBI Taxonomy" id="2014874"/>
    <lineage>
        <taxon>Bacteria</taxon>
        <taxon>Bacillati</taxon>
        <taxon>Chloroflexota</taxon>
        <taxon>Ktedonobacteria</taxon>
        <taxon>Ktedonobacterales</taxon>
        <taxon>Dictyobacteraceae</taxon>
        <taxon>Dictyobacter</taxon>
    </lineage>
</organism>
<dbReference type="InterPro" id="IPR013217">
    <property type="entry name" value="Methyltransf_12"/>
</dbReference>
<name>A0A5A5TKE6_9CHLR</name>
<dbReference type="Proteomes" id="UP000322530">
    <property type="component" value="Unassembled WGS sequence"/>
</dbReference>
<dbReference type="AlphaFoldDB" id="A0A5A5TKE6"/>
<evidence type="ECO:0000259" key="1">
    <source>
        <dbReference type="Pfam" id="PF08242"/>
    </source>
</evidence>
<evidence type="ECO:0000313" key="3">
    <source>
        <dbReference type="Proteomes" id="UP000322530"/>
    </source>
</evidence>
<dbReference type="PANTHER" id="PTHR43861">
    <property type="entry name" value="TRANS-ACONITATE 2-METHYLTRANSFERASE-RELATED"/>
    <property type="match status" value="1"/>
</dbReference>
<proteinExistence type="predicted"/>
<comment type="caution">
    <text evidence="2">The sequence shown here is derived from an EMBL/GenBank/DDBJ whole genome shotgun (WGS) entry which is preliminary data.</text>
</comment>
<dbReference type="PANTHER" id="PTHR43861:SF1">
    <property type="entry name" value="TRANS-ACONITATE 2-METHYLTRANSFERASE"/>
    <property type="match status" value="1"/>
</dbReference>
<reference evidence="2 3" key="1">
    <citation type="submission" date="2019-01" db="EMBL/GenBank/DDBJ databases">
        <title>Draft genome sequence of Dictyobacter sp. Uno17.</title>
        <authorList>
            <person name="Wang C.M."/>
            <person name="Zheng Y."/>
            <person name="Sakai Y."/>
            <person name="Abe K."/>
            <person name="Yokota A."/>
            <person name="Yabe S."/>
        </authorList>
    </citation>
    <scope>NUCLEOTIDE SEQUENCE [LARGE SCALE GENOMIC DNA]</scope>
    <source>
        <strain evidence="2 3">Uno17</strain>
    </source>
</reference>
<dbReference type="CDD" id="cd02440">
    <property type="entry name" value="AdoMet_MTases"/>
    <property type="match status" value="1"/>
</dbReference>
<protein>
    <recommendedName>
        <fullName evidence="1">Methyltransferase type 12 domain-containing protein</fullName>
    </recommendedName>
</protein>
<evidence type="ECO:0000313" key="2">
    <source>
        <dbReference type="EMBL" id="GCF11556.1"/>
    </source>
</evidence>
<dbReference type="Pfam" id="PF08242">
    <property type="entry name" value="Methyltransf_12"/>
    <property type="match status" value="1"/>
</dbReference>
<dbReference type="SUPFAM" id="SSF53335">
    <property type="entry name" value="S-adenosyl-L-methionine-dependent methyltransferases"/>
    <property type="match status" value="1"/>
</dbReference>
<dbReference type="Gene3D" id="3.40.50.150">
    <property type="entry name" value="Vaccinia Virus protein VP39"/>
    <property type="match status" value="1"/>
</dbReference>
<accession>A0A5A5TKE6</accession>
<sequence length="202" mass="23206">MRTLAHTCMAIDFSRLNAAAEREYPVRILDIGCGTGLLLQSLAARLPRAELYGVDASQAMLDQARLLLKDHAQVHLEQRTVKGGELAAHYEPAFFDLITCTNVFHYFNDPVEVLSELATLLCPQGQLVIEDYTRRGFPFPWMLFERIITYLDPQHVRAYTVVEAQDFCQRAQLRIMMAKTFRIDWLWRGWVMQTSPDKSALL</sequence>
<gene>
    <name evidence="2" type="ORF">KDI_51200</name>
</gene>
<feature type="domain" description="Methyltransferase type 12" evidence="1">
    <location>
        <begin position="29"/>
        <end position="127"/>
    </location>
</feature>
<dbReference type="EMBL" id="BIXY01000121">
    <property type="protein sequence ID" value="GCF11556.1"/>
    <property type="molecule type" value="Genomic_DNA"/>
</dbReference>
<keyword evidence="3" id="KW-1185">Reference proteome</keyword>